<evidence type="ECO:0000313" key="2">
    <source>
        <dbReference type="Proteomes" id="UP001432251"/>
    </source>
</evidence>
<proteinExistence type="predicted"/>
<protein>
    <submittedName>
        <fullName evidence="1">Uncharacterized protein</fullName>
    </submittedName>
</protein>
<keyword evidence="2" id="KW-1185">Reference proteome</keyword>
<dbReference type="EMBL" id="CP146022">
    <property type="protein sequence ID" value="WWQ68121.1"/>
    <property type="molecule type" value="Genomic_DNA"/>
</dbReference>
<dbReference type="Proteomes" id="UP001432251">
    <property type="component" value="Chromosome"/>
</dbReference>
<sequence>MQRSHDRDGSTMYVQWALVAAAAFLAGIGLTWLWHRTVGPRKSADGMPLMAAACGTVASMYVLTIAFLIVNASSGLGDARSEAEAEAGALRDAYIAARSFAPDERRRLQAELRAYTRTVIDEEWPALARRETAPAAWDRLDALHARSLNGRGAPTLARSDLHQALNTVYAQRRLRVAAAGESVPAPLFAFLLLTAVTVPVFFLLMGWPSGTRPAVGLGVVMALCASGIFIVLQLNHPYSSGMRVSPESFRDALTRMEHLDARAVTR</sequence>
<accession>A0ACD5ALI6</accession>
<gene>
    <name evidence="1" type="ORF">V2W30_35545</name>
</gene>
<name>A0ACD5ALI6_9ACTN</name>
<reference evidence="1" key="1">
    <citation type="journal article" date="2025" name="Int. J. Syst. Evol. Microbiol.">
        <title>Streptomyces citrinus sp. nov., with yellow diffusible pigment.</title>
        <authorList>
            <person name="He Y."/>
            <person name="Yang E."/>
            <person name="Xu J."/>
            <person name="Sun Y."/>
            <person name="Sun L."/>
        </authorList>
    </citation>
    <scope>NUCLEOTIDE SEQUENCE</scope>
    <source>
        <strain evidence="1">Q6</strain>
    </source>
</reference>
<evidence type="ECO:0000313" key="1">
    <source>
        <dbReference type="EMBL" id="WWQ68121.1"/>
    </source>
</evidence>
<organism evidence="1 2">
    <name type="scientific">Streptomyces citrinus</name>
    <dbReference type="NCBI Taxonomy" id="3118173"/>
    <lineage>
        <taxon>Bacteria</taxon>
        <taxon>Bacillati</taxon>
        <taxon>Actinomycetota</taxon>
        <taxon>Actinomycetes</taxon>
        <taxon>Kitasatosporales</taxon>
        <taxon>Streptomycetaceae</taxon>
        <taxon>Streptomyces</taxon>
    </lineage>
</organism>